<sequence>MTRPISIPYPHPIDNSFSCGARGQPSRYYYCWPETEGSEIGIWVLNLAVADFIFLLCLPFQAISFYLDSFPFGEYLCKLFMFFSTVNMYVSIFTLMALTVDRCISVVTPLWHHQNMTRRFSFWVCLVLWILTGLLSIPILIHAFVGNYGNASYCLVGFQLENSLNITNILPVFFKPMATQTSEEVQFRTAPIGMLNQNQNRIVKNTDAIASETVEFQRRDCKSKNVQSLIEDKMTDEDIDNWNATVFSSEFICITLIIVGYFIPLIIIITSNIIMTLYVKQSKFMKSRKSSNLYKVIVAMVTAYFLAWTPANVLVIAFMIAFRKMDFNMMFNLLAVIPLIVSITYFHSCLNPILYVLVGQNVRREFRKFWHAKTLSPQ</sequence>
<keyword evidence="7 9" id="KW-0807">Transducer</keyword>
<gene>
    <name evidence="13" type="primary">LOC115476901</name>
</gene>
<evidence type="ECO:0000256" key="6">
    <source>
        <dbReference type="ARBA" id="ARBA00023170"/>
    </source>
</evidence>
<name>A0A6P7Z1K4_9AMPH</name>
<comment type="similarity">
    <text evidence="8">Belongs to the chemokine-like receptor (CMKLR) family.</text>
</comment>
<keyword evidence="2 9" id="KW-0812">Transmembrane</keyword>
<dbReference type="GO" id="GO:0004875">
    <property type="term" value="F:complement receptor activity"/>
    <property type="evidence" value="ECO:0007669"/>
    <property type="project" value="TreeGrafter"/>
</dbReference>
<dbReference type="PRINTS" id="PR00237">
    <property type="entry name" value="GPCRRHODOPSN"/>
</dbReference>
<reference evidence="13" key="1">
    <citation type="submission" date="2025-08" db="UniProtKB">
        <authorList>
            <consortium name="RefSeq"/>
        </authorList>
    </citation>
    <scope>IDENTIFICATION</scope>
</reference>
<dbReference type="Gene3D" id="1.20.1070.10">
    <property type="entry name" value="Rhodopsin 7-helix transmembrane proteins"/>
    <property type="match status" value="2"/>
</dbReference>
<accession>A0A6P7Z1K4</accession>
<dbReference type="SUPFAM" id="SSF81321">
    <property type="entry name" value="Family A G protein-coupled receptor-like"/>
    <property type="match status" value="1"/>
</dbReference>
<dbReference type="AlphaFoldDB" id="A0A6P7Z1K4"/>
<dbReference type="GO" id="GO:0007204">
    <property type="term" value="P:positive regulation of cytosolic calcium ion concentration"/>
    <property type="evidence" value="ECO:0007669"/>
    <property type="project" value="TreeGrafter"/>
</dbReference>
<proteinExistence type="inferred from homology"/>
<keyword evidence="4 9" id="KW-0297">G-protein coupled receptor</keyword>
<dbReference type="InParanoid" id="A0A6P7Z1K4"/>
<feature type="transmembrane region" description="Helical" evidence="10">
    <location>
        <begin position="79"/>
        <end position="100"/>
    </location>
</feature>
<evidence type="ECO:0000256" key="2">
    <source>
        <dbReference type="ARBA" id="ARBA00022692"/>
    </source>
</evidence>
<evidence type="ECO:0000313" key="12">
    <source>
        <dbReference type="Proteomes" id="UP000515156"/>
    </source>
</evidence>
<dbReference type="Pfam" id="PF00001">
    <property type="entry name" value="7tm_1"/>
    <property type="match status" value="2"/>
</dbReference>
<evidence type="ECO:0000313" key="13">
    <source>
        <dbReference type="RefSeq" id="XP_030069335.1"/>
    </source>
</evidence>
<evidence type="ECO:0000256" key="5">
    <source>
        <dbReference type="ARBA" id="ARBA00023136"/>
    </source>
</evidence>
<dbReference type="GO" id="GO:0006954">
    <property type="term" value="P:inflammatory response"/>
    <property type="evidence" value="ECO:0007669"/>
    <property type="project" value="TreeGrafter"/>
</dbReference>
<evidence type="ECO:0000256" key="1">
    <source>
        <dbReference type="ARBA" id="ARBA00004141"/>
    </source>
</evidence>
<dbReference type="RefSeq" id="XP_030069335.1">
    <property type="nucleotide sequence ID" value="XM_030213475.1"/>
</dbReference>
<evidence type="ECO:0000256" key="7">
    <source>
        <dbReference type="ARBA" id="ARBA00023224"/>
    </source>
</evidence>
<feature type="transmembrane region" description="Helical" evidence="10">
    <location>
        <begin position="43"/>
        <end position="67"/>
    </location>
</feature>
<evidence type="ECO:0000256" key="8">
    <source>
        <dbReference type="ARBA" id="ARBA00025736"/>
    </source>
</evidence>
<feature type="transmembrane region" description="Helical" evidence="10">
    <location>
        <begin position="333"/>
        <end position="358"/>
    </location>
</feature>
<comment type="similarity">
    <text evidence="9">Belongs to the G-protein coupled receptor 1 family.</text>
</comment>
<feature type="transmembrane region" description="Helical" evidence="10">
    <location>
        <begin position="120"/>
        <end position="145"/>
    </location>
</feature>
<dbReference type="InterPro" id="IPR000276">
    <property type="entry name" value="GPCR_Rhodpsn"/>
</dbReference>
<dbReference type="InterPro" id="IPR000826">
    <property type="entry name" value="Formyl_rcpt-rel"/>
</dbReference>
<evidence type="ECO:0000256" key="9">
    <source>
        <dbReference type="RuleBase" id="RU000688"/>
    </source>
</evidence>
<protein>
    <submittedName>
        <fullName evidence="13">C3a anaphylatoxin chemotactic receptor-like</fullName>
    </submittedName>
</protein>
<evidence type="ECO:0000256" key="10">
    <source>
        <dbReference type="SAM" id="Phobius"/>
    </source>
</evidence>
<keyword evidence="3 10" id="KW-1133">Transmembrane helix</keyword>
<dbReference type="Proteomes" id="UP000515156">
    <property type="component" value="Chromosome 8"/>
</dbReference>
<keyword evidence="5 10" id="KW-0472">Membrane</keyword>
<dbReference type="PROSITE" id="PS00237">
    <property type="entry name" value="G_PROTEIN_RECEP_F1_1"/>
    <property type="match status" value="1"/>
</dbReference>
<evidence type="ECO:0000256" key="3">
    <source>
        <dbReference type="ARBA" id="ARBA00022989"/>
    </source>
</evidence>
<dbReference type="InterPro" id="IPR017452">
    <property type="entry name" value="GPCR_Rhodpsn_7TM"/>
</dbReference>
<dbReference type="KEGG" id="muo:115476901"/>
<dbReference type="PANTHER" id="PTHR24225:SF71">
    <property type="entry name" value="C3A ANAPHYLATOXIN CHEMOTACTIC RECEPTOR-LIKE"/>
    <property type="match status" value="1"/>
</dbReference>
<evidence type="ECO:0000259" key="11">
    <source>
        <dbReference type="PROSITE" id="PS50262"/>
    </source>
</evidence>
<feature type="domain" description="G-protein coupled receptors family 1 profile" evidence="11">
    <location>
        <begin position="14"/>
        <end position="355"/>
    </location>
</feature>
<keyword evidence="12" id="KW-1185">Reference proteome</keyword>
<organism evidence="12 13">
    <name type="scientific">Microcaecilia unicolor</name>
    <dbReference type="NCBI Taxonomy" id="1415580"/>
    <lineage>
        <taxon>Eukaryota</taxon>
        <taxon>Metazoa</taxon>
        <taxon>Chordata</taxon>
        <taxon>Craniata</taxon>
        <taxon>Vertebrata</taxon>
        <taxon>Euteleostomi</taxon>
        <taxon>Amphibia</taxon>
        <taxon>Gymnophiona</taxon>
        <taxon>Siphonopidae</taxon>
        <taxon>Microcaecilia</taxon>
    </lineage>
</organism>
<dbReference type="OrthoDB" id="9908582at2759"/>
<dbReference type="GO" id="GO:0005886">
    <property type="term" value="C:plasma membrane"/>
    <property type="evidence" value="ECO:0007669"/>
    <property type="project" value="TreeGrafter"/>
</dbReference>
<comment type="subcellular location">
    <subcellularLocation>
        <location evidence="1">Membrane</location>
        <topology evidence="1">Multi-pass membrane protein</topology>
    </subcellularLocation>
</comment>
<dbReference type="PANTHER" id="PTHR24225">
    <property type="entry name" value="CHEMOTACTIC RECEPTOR"/>
    <property type="match status" value="1"/>
</dbReference>
<dbReference type="GO" id="GO:0007200">
    <property type="term" value="P:phospholipase C-activating G protein-coupled receptor signaling pathway"/>
    <property type="evidence" value="ECO:0007669"/>
    <property type="project" value="TreeGrafter"/>
</dbReference>
<keyword evidence="6 9" id="KW-0675">Receptor</keyword>
<dbReference type="GO" id="GO:0004930">
    <property type="term" value="F:G protein-coupled receptor activity"/>
    <property type="evidence" value="ECO:0007669"/>
    <property type="project" value="UniProtKB-KW"/>
</dbReference>
<dbReference type="GeneID" id="115476901"/>
<evidence type="ECO:0000256" key="4">
    <source>
        <dbReference type="ARBA" id="ARBA00023040"/>
    </source>
</evidence>
<dbReference type="PROSITE" id="PS50262">
    <property type="entry name" value="G_PROTEIN_RECEP_F1_2"/>
    <property type="match status" value="1"/>
</dbReference>
<feature type="transmembrane region" description="Helical" evidence="10">
    <location>
        <begin position="296"/>
        <end position="321"/>
    </location>
</feature>
<feature type="transmembrane region" description="Helical" evidence="10">
    <location>
        <begin position="251"/>
        <end position="275"/>
    </location>
</feature>